<protein>
    <submittedName>
        <fullName evidence="2">Heavy-metal-associated domain-containing protein</fullName>
    </submittedName>
</protein>
<dbReference type="AlphaFoldDB" id="A0A853ESP3"/>
<feature type="region of interest" description="Disordered" evidence="1">
    <location>
        <begin position="37"/>
        <end position="65"/>
    </location>
</feature>
<name>A0A853ESP3_9MICO</name>
<dbReference type="RefSeq" id="WP_179913252.1">
    <property type="nucleotide sequence ID" value="NZ_JACBYE010000018.1"/>
</dbReference>
<keyword evidence="3" id="KW-1185">Reference proteome</keyword>
<gene>
    <name evidence="2" type="ORF">HZZ10_08985</name>
</gene>
<feature type="compositionally biased region" description="Basic and acidic residues" evidence="1">
    <location>
        <begin position="38"/>
        <end position="52"/>
    </location>
</feature>
<accession>A0A853ESP3</accession>
<proteinExistence type="predicted"/>
<dbReference type="Proteomes" id="UP000561011">
    <property type="component" value="Unassembled WGS sequence"/>
</dbReference>
<organism evidence="2 3">
    <name type="scientific">Sanguibacter inulinus</name>
    <dbReference type="NCBI Taxonomy" id="60922"/>
    <lineage>
        <taxon>Bacteria</taxon>
        <taxon>Bacillati</taxon>
        <taxon>Actinomycetota</taxon>
        <taxon>Actinomycetes</taxon>
        <taxon>Micrococcales</taxon>
        <taxon>Sanguibacteraceae</taxon>
        <taxon>Sanguibacter</taxon>
    </lineage>
</organism>
<evidence type="ECO:0000313" key="3">
    <source>
        <dbReference type="Proteomes" id="UP000561011"/>
    </source>
</evidence>
<comment type="caution">
    <text evidence="2">The sequence shown here is derived from an EMBL/GenBank/DDBJ whole genome shotgun (WGS) entry which is preliminary data.</text>
</comment>
<reference evidence="2 3" key="1">
    <citation type="submission" date="2020-07" db="EMBL/GenBank/DDBJ databases">
        <title>MOT database genomes.</title>
        <authorList>
            <person name="Joseph S."/>
            <person name="Aduse-Opoku J."/>
            <person name="Hashim A."/>
            <person name="Wade W."/>
            <person name="Curtis M."/>
        </authorList>
    </citation>
    <scope>NUCLEOTIDE SEQUENCE [LARGE SCALE GENOMIC DNA]</scope>
    <source>
        <strain evidence="2 3">DSM 100099</strain>
    </source>
</reference>
<evidence type="ECO:0000256" key="1">
    <source>
        <dbReference type="SAM" id="MobiDB-lite"/>
    </source>
</evidence>
<feature type="compositionally biased region" description="Low complexity" evidence="1">
    <location>
        <begin position="53"/>
        <end position="65"/>
    </location>
</feature>
<evidence type="ECO:0000313" key="2">
    <source>
        <dbReference type="EMBL" id="NYS93656.1"/>
    </source>
</evidence>
<sequence>MKTWARLSLYGLGIALTFGGAYGVAGAVVPESTVDSWTRGDEMDEHGQDHGAESAVTTETTATGPADSGLAGLALGAAGYELSSVDAPMQVGETGELSFQVRDASGAPVTQYTTAHEKDLHLIVVRADGSQFRHVHPELDETTGTWSTPWEWAAAGSYRVYADVTPAGAEESLTLTRTVQVAGDLVPVVPQPARSDQVDGFTVTVDGELVAGEASELTFTVTRDGEPVVALEPYLGAFGHLVALRDGDLAYLHVHAEGGDPEPGQTAGPEITFAAQTPTAGRYLLYLDFQVDGQVRTAELVLDAAPGADPAGPESGPHPEGH</sequence>
<dbReference type="EMBL" id="JACBYE010000018">
    <property type="protein sequence ID" value="NYS93656.1"/>
    <property type="molecule type" value="Genomic_DNA"/>
</dbReference>